<evidence type="ECO:0000313" key="3">
    <source>
        <dbReference type="Proteomes" id="UP000649075"/>
    </source>
</evidence>
<keyword evidence="1" id="KW-0472">Membrane</keyword>
<evidence type="ECO:0000256" key="1">
    <source>
        <dbReference type="SAM" id="Phobius"/>
    </source>
</evidence>
<dbReference type="EMBL" id="JACRWH010000037">
    <property type="protein sequence ID" value="MBC6012787.1"/>
    <property type="molecule type" value="Genomic_DNA"/>
</dbReference>
<dbReference type="RefSeq" id="WP_186999361.1">
    <property type="nucleotide sequence ID" value="NZ_JACRWH010000037.1"/>
</dbReference>
<name>A0ABR7KJ91_9FIRM</name>
<protein>
    <submittedName>
        <fullName evidence="2">Uncharacterized protein</fullName>
    </submittedName>
</protein>
<keyword evidence="3" id="KW-1185">Reference proteome</keyword>
<feature type="transmembrane region" description="Helical" evidence="1">
    <location>
        <begin position="36"/>
        <end position="55"/>
    </location>
</feature>
<accession>A0ABR7KJ91</accession>
<feature type="transmembrane region" description="Helical" evidence="1">
    <location>
        <begin position="12"/>
        <end position="30"/>
    </location>
</feature>
<keyword evidence="1" id="KW-0812">Transmembrane</keyword>
<dbReference type="Proteomes" id="UP000649075">
    <property type="component" value="Unassembled WGS sequence"/>
</dbReference>
<proteinExistence type="predicted"/>
<reference evidence="2 3" key="1">
    <citation type="submission" date="2020-08" db="EMBL/GenBank/DDBJ databases">
        <authorList>
            <person name="Liu C."/>
            <person name="Sun Q."/>
        </authorList>
    </citation>
    <scope>NUCLEOTIDE SEQUENCE [LARGE SCALE GENOMIC DNA]</scope>
    <source>
        <strain evidence="2 3">L34</strain>
    </source>
</reference>
<evidence type="ECO:0000313" key="2">
    <source>
        <dbReference type="EMBL" id="MBC6012787.1"/>
    </source>
</evidence>
<comment type="caution">
    <text evidence="2">The sequence shown here is derived from an EMBL/GenBank/DDBJ whole genome shotgun (WGS) entry which is preliminary data.</text>
</comment>
<organism evidence="2 3">
    <name type="scientific">Holdemanella hominis</name>
    <dbReference type="NCBI Taxonomy" id="2764327"/>
    <lineage>
        <taxon>Bacteria</taxon>
        <taxon>Bacillati</taxon>
        <taxon>Bacillota</taxon>
        <taxon>Erysipelotrichia</taxon>
        <taxon>Erysipelotrichales</taxon>
        <taxon>Erysipelotrichaceae</taxon>
        <taxon>Holdemanella</taxon>
    </lineage>
</organism>
<sequence length="63" mass="7263">MNKQSLLTDLKWVIVLFFSIAIGNIFMHFFEQTSMNVWIARGIGCTVCVLINCLIHKYVLKSI</sequence>
<gene>
    <name evidence="2" type="ORF">H8911_08570</name>
</gene>
<keyword evidence="1" id="KW-1133">Transmembrane helix</keyword>